<dbReference type="InterPro" id="IPR008928">
    <property type="entry name" value="6-hairpin_glycosidase_sf"/>
</dbReference>
<reference evidence="3 4" key="1">
    <citation type="submission" date="2024-09" db="EMBL/GenBank/DDBJ databases">
        <authorList>
            <person name="Sun Q."/>
            <person name="Mori K."/>
        </authorList>
    </citation>
    <scope>NUCLEOTIDE SEQUENCE [LARGE SCALE GENOMIC DNA]</scope>
    <source>
        <strain evidence="3 4">CCM 4839</strain>
    </source>
</reference>
<organism evidence="3 4">
    <name type="scientific">Paenibacillus mendelii</name>
    <dbReference type="NCBI Taxonomy" id="206163"/>
    <lineage>
        <taxon>Bacteria</taxon>
        <taxon>Bacillati</taxon>
        <taxon>Bacillota</taxon>
        <taxon>Bacilli</taxon>
        <taxon>Bacillales</taxon>
        <taxon>Paenibacillaceae</taxon>
        <taxon>Paenibacillus</taxon>
    </lineage>
</organism>
<dbReference type="Gene3D" id="1.50.10.10">
    <property type="match status" value="1"/>
</dbReference>
<keyword evidence="2" id="KW-0812">Transmembrane</keyword>
<protein>
    <submittedName>
        <fullName evidence="3">Glycoside hydrolase family 88 protein</fullName>
    </submittedName>
</protein>
<dbReference type="GO" id="GO:0016787">
    <property type="term" value="F:hydrolase activity"/>
    <property type="evidence" value="ECO:0007669"/>
    <property type="project" value="UniProtKB-KW"/>
</dbReference>
<comment type="caution">
    <text evidence="3">The sequence shown here is derived from an EMBL/GenBank/DDBJ whole genome shotgun (WGS) entry which is preliminary data.</text>
</comment>
<dbReference type="InterPro" id="IPR012341">
    <property type="entry name" value="6hp_glycosidase-like_sf"/>
</dbReference>
<gene>
    <name evidence="3" type="ORF">ACFFJ8_32315</name>
</gene>
<evidence type="ECO:0000256" key="2">
    <source>
        <dbReference type="SAM" id="Phobius"/>
    </source>
</evidence>
<accession>A0ABV6JJF5</accession>
<dbReference type="RefSeq" id="WP_204817933.1">
    <property type="nucleotide sequence ID" value="NZ_JANHOF010000002.1"/>
</dbReference>
<name>A0ABV6JJF5_9BACL</name>
<sequence length="400" mass="45721">MLIQIALLTLLAIVAVILIIDMIPMWKDWFGRIHIGRMRNTDEWGESITGLAVKWLNHTPTIKLTDQTRLIVIDMLRGNYSRSSIQHWQEAALLLGISEYLKQHEDKGVELAVTKYLEATFDRKGQWREKPKHVDGAILAYAVMKLSFVDTDRYKEALDYIWAMIKEHIGEDGTVEYRKSMKDYRYVDTVGFICPFLITYGLRYQVDACIDLSVKQIQTYEQHGMLPNYGIPCHAYQIDSDVPLGLYGWGRGLGWYAIGLIDAWNELPSGHQYKEELNNCVSRFAHAAIQFQQPSGNWNWTVTRKESITDSSATATLGWFMLQAASIPELTVDCSASAEHAVHYLMRVTRRNGAVDFSQGDTKDIGVYSNQFGILPFTQGFSVRMIQQYNVRKKNGTRGK</sequence>
<dbReference type="Pfam" id="PF07470">
    <property type="entry name" value="Glyco_hydro_88"/>
    <property type="match status" value="1"/>
</dbReference>
<evidence type="ECO:0000256" key="1">
    <source>
        <dbReference type="ARBA" id="ARBA00022801"/>
    </source>
</evidence>
<evidence type="ECO:0000313" key="3">
    <source>
        <dbReference type="EMBL" id="MFC0396045.1"/>
    </source>
</evidence>
<dbReference type="SUPFAM" id="SSF48208">
    <property type="entry name" value="Six-hairpin glycosidases"/>
    <property type="match status" value="1"/>
</dbReference>
<dbReference type="EMBL" id="JBHLVF010000047">
    <property type="protein sequence ID" value="MFC0396045.1"/>
    <property type="molecule type" value="Genomic_DNA"/>
</dbReference>
<dbReference type="InterPro" id="IPR052043">
    <property type="entry name" value="PolySaccharide_Degr_Enz"/>
</dbReference>
<feature type="transmembrane region" description="Helical" evidence="2">
    <location>
        <begin position="6"/>
        <end position="26"/>
    </location>
</feature>
<evidence type="ECO:0000313" key="4">
    <source>
        <dbReference type="Proteomes" id="UP001589818"/>
    </source>
</evidence>
<dbReference type="PANTHER" id="PTHR33886:SF11">
    <property type="entry name" value="WALL GLYCOSYL HYDROLASE YTER, PUTATIVE (AFU_ORTHOLOGUE AFUA_2G14630)-RELATED"/>
    <property type="match status" value="1"/>
</dbReference>
<keyword evidence="2" id="KW-0472">Membrane</keyword>
<keyword evidence="1 3" id="KW-0378">Hydrolase</keyword>
<dbReference type="Proteomes" id="UP001589818">
    <property type="component" value="Unassembled WGS sequence"/>
</dbReference>
<proteinExistence type="predicted"/>
<keyword evidence="4" id="KW-1185">Reference proteome</keyword>
<dbReference type="InterPro" id="IPR010905">
    <property type="entry name" value="Glyco_hydro_88"/>
</dbReference>
<dbReference type="PANTHER" id="PTHR33886">
    <property type="entry name" value="UNSATURATED RHAMNOGALACTURONAN HYDROLASE (EUROFUNG)"/>
    <property type="match status" value="1"/>
</dbReference>
<keyword evidence="2" id="KW-1133">Transmembrane helix</keyword>